<dbReference type="Proteomes" id="UP000276776">
    <property type="component" value="Unassembled WGS sequence"/>
</dbReference>
<reference evidence="3" key="1">
    <citation type="submission" date="2017-02" db="UniProtKB">
        <authorList>
            <consortium name="WormBaseParasite"/>
        </authorList>
    </citation>
    <scope>IDENTIFICATION</scope>
</reference>
<keyword evidence="2" id="KW-1185">Reference proteome</keyword>
<dbReference type="EMBL" id="UYYF01004316">
    <property type="protein sequence ID" value="VDN02223.1"/>
    <property type="molecule type" value="Genomic_DNA"/>
</dbReference>
<dbReference type="OMA" id="KSTHHLC"/>
<evidence type="ECO:0000313" key="2">
    <source>
        <dbReference type="Proteomes" id="UP000276776"/>
    </source>
</evidence>
<evidence type="ECO:0000313" key="3">
    <source>
        <dbReference type="WBParaSite" id="TCLT_0000503501-mRNA-1"/>
    </source>
</evidence>
<accession>A0A0N5CXB7</accession>
<dbReference type="PANTHER" id="PTHR12265:SF41">
    <property type="entry name" value="TRANSMEMBRANE PROTEIN 53"/>
    <property type="match status" value="1"/>
</dbReference>
<dbReference type="Pfam" id="PF05705">
    <property type="entry name" value="DUF829"/>
    <property type="match status" value="1"/>
</dbReference>
<dbReference type="WBParaSite" id="TCLT_0000503501-mRNA-1">
    <property type="protein sequence ID" value="TCLT_0000503501-mRNA-1"/>
    <property type="gene ID" value="TCLT_0000503501"/>
</dbReference>
<sequence>MTVENIYEVTCAGEMQHMQHSDPSAALILLFGWAGCSDRFSVVRFTANIQSVRSFSSYWSFASYIYKKVLESTAASSIYCHMFSMNGCSTFCALWNLLETVKDCKGLKSKFKGLIFDSCPAYVTPWQTAEAISFALLPPSAYSRSVREICRLMLAGYFWIYHSVIWLRSRWDKDVYRRNHCYFRMLAMNDLPKYQLYIYSATDSICSAESINQFIAQEHEQKAVISKLFFVDTIHCQHYRLHPKEYEQACIELIKKSGGNSSEPFENIVHSPK</sequence>
<proteinExistence type="predicted"/>
<dbReference type="OrthoDB" id="77878at2759"/>
<dbReference type="PANTHER" id="PTHR12265">
    <property type="entry name" value="TRANSMEMBRANE PROTEIN 53"/>
    <property type="match status" value="1"/>
</dbReference>
<reference evidence="1 2" key="2">
    <citation type="submission" date="2018-11" db="EMBL/GenBank/DDBJ databases">
        <authorList>
            <consortium name="Pathogen Informatics"/>
        </authorList>
    </citation>
    <scope>NUCLEOTIDE SEQUENCE [LARGE SCALE GENOMIC DNA]</scope>
</reference>
<protein>
    <submittedName>
        <fullName evidence="3">Transmembrane protein 53</fullName>
    </submittedName>
</protein>
<dbReference type="InterPro" id="IPR008547">
    <property type="entry name" value="DUF829_TMEM53"/>
</dbReference>
<gene>
    <name evidence="1" type="ORF">TCLT_LOCUS5024</name>
</gene>
<evidence type="ECO:0000313" key="1">
    <source>
        <dbReference type="EMBL" id="VDN02223.1"/>
    </source>
</evidence>
<name>A0A0N5CXB7_THECL</name>
<dbReference type="AlphaFoldDB" id="A0A0N5CXB7"/>
<organism evidence="3">
    <name type="scientific">Thelazia callipaeda</name>
    <name type="common">Oriental eyeworm</name>
    <name type="synonym">Parasitic nematode</name>
    <dbReference type="NCBI Taxonomy" id="103827"/>
    <lineage>
        <taxon>Eukaryota</taxon>
        <taxon>Metazoa</taxon>
        <taxon>Ecdysozoa</taxon>
        <taxon>Nematoda</taxon>
        <taxon>Chromadorea</taxon>
        <taxon>Rhabditida</taxon>
        <taxon>Spirurina</taxon>
        <taxon>Spiruromorpha</taxon>
        <taxon>Thelazioidea</taxon>
        <taxon>Thelaziidae</taxon>
        <taxon>Thelazia</taxon>
    </lineage>
</organism>